<evidence type="ECO:0000313" key="5">
    <source>
        <dbReference type="Proteomes" id="UP000285865"/>
    </source>
</evidence>
<reference evidence="4 5" key="1">
    <citation type="submission" date="2018-08" db="EMBL/GenBank/DDBJ databases">
        <title>A genome reference for cultivated species of the human gut microbiota.</title>
        <authorList>
            <person name="Zou Y."/>
            <person name="Xue W."/>
            <person name="Luo G."/>
        </authorList>
    </citation>
    <scope>NUCLEOTIDE SEQUENCE [LARGE SCALE GENOMIC DNA]</scope>
    <source>
        <strain evidence="4 5">AM16-11</strain>
    </source>
</reference>
<dbReference type="SUPFAM" id="SSF53448">
    <property type="entry name" value="Nucleotide-diphospho-sugar transferases"/>
    <property type="match status" value="1"/>
</dbReference>
<evidence type="ECO:0000313" key="4">
    <source>
        <dbReference type="EMBL" id="RHI21876.1"/>
    </source>
</evidence>
<feature type="domain" description="Glycosyltransferase 2-like" evidence="3">
    <location>
        <begin position="5"/>
        <end position="174"/>
    </location>
</feature>
<organism evidence="4 5">
    <name type="scientific">Agathobacter rectalis</name>
    <dbReference type="NCBI Taxonomy" id="39491"/>
    <lineage>
        <taxon>Bacteria</taxon>
        <taxon>Bacillati</taxon>
        <taxon>Bacillota</taxon>
        <taxon>Clostridia</taxon>
        <taxon>Lachnospirales</taxon>
        <taxon>Lachnospiraceae</taxon>
        <taxon>Agathobacter</taxon>
    </lineage>
</organism>
<evidence type="ECO:0000259" key="3">
    <source>
        <dbReference type="Pfam" id="PF00535"/>
    </source>
</evidence>
<dbReference type="Proteomes" id="UP000285865">
    <property type="component" value="Unassembled WGS sequence"/>
</dbReference>
<sequence length="355" mass="41246">MCKISVITPVYKVENYLEKCIDSILNQTFKDFELFIVDDGSPDSCGKIADEYAKKDKRVKVIHKENGGAPSARNAGIAQASGEYFYFPDSDDWIEQTYLQELYDVAKKTNAQLVVSGYTMEYYENNKSQAYSVAPNEKYYLSKDELRKNLHKYFDNMMMAVPWNKLYKADYIRDRGLLFPNLKWDDLHFNMDVIMDIESVAICKSSGYHFFRSREGSETTTVFDGMLYQKRKEQFEHILKVYKHWNVTDENIMNKIYGYYSARLVQCVQEISCCNKDDNTKKKLVEEILDDDLSSEALKFGRINSKLLSIASLPMKMKWTFGCITMGKLIGFVKTNMSSTFYRMKSKSVNKANKV</sequence>
<dbReference type="AlphaFoldDB" id="A0A414ZL42"/>
<dbReference type="InterPro" id="IPR029044">
    <property type="entry name" value="Nucleotide-diphossugar_trans"/>
</dbReference>
<proteinExistence type="predicted"/>
<comment type="caution">
    <text evidence="4">The sequence shown here is derived from an EMBL/GenBank/DDBJ whole genome shotgun (WGS) entry which is preliminary data.</text>
</comment>
<dbReference type="RefSeq" id="WP_118257736.1">
    <property type="nucleotide sequence ID" value="NZ_QRKN01000006.1"/>
</dbReference>
<keyword evidence="1" id="KW-0328">Glycosyltransferase</keyword>
<evidence type="ECO:0000256" key="1">
    <source>
        <dbReference type="ARBA" id="ARBA00022676"/>
    </source>
</evidence>
<dbReference type="EMBL" id="QRKN01000006">
    <property type="protein sequence ID" value="RHI21876.1"/>
    <property type="molecule type" value="Genomic_DNA"/>
</dbReference>
<evidence type="ECO:0000256" key="2">
    <source>
        <dbReference type="ARBA" id="ARBA00022679"/>
    </source>
</evidence>
<name>A0A414ZL42_9FIRM</name>
<dbReference type="Pfam" id="PF00535">
    <property type="entry name" value="Glycos_transf_2"/>
    <property type="match status" value="1"/>
</dbReference>
<accession>A0A414ZL42</accession>
<dbReference type="InterPro" id="IPR001173">
    <property type="entry name" value="Glyco_trans_2-like"/>
</dbReference>
<keyword evidence="2 4" id="KW-0808">Transferase</keyword>
<dbReference type="Gene3D" id="3.90.550.10">
    <property type="entry name" value="Spore Coat Polysaccharide Biosynthesis Protein SpsA, Chain A"/>
    <property type="match status" value="1"/>
</dbReference>
<dbReference type="PANTHER" id="PTHR22916:SF51">
    <property type="entry name" value="GLYCOSYLTRANSFERASE EPSH-RELATED"/>
    <property type="match status" value="1"/>
</dbReference>
<gene>
    <name evidence="4" type="ORF">DW172_09445</name>
</gene>
<dbReference type="CDD" id="cd00761">
    <property type="entry name" value="Glyco_tranf_GTA_type"/>
    <property type="match status" value="1"/>
</dbReference>
<protein>
    <submittedName>
        <fullName evidence="4">Glycosyltransferase family 2 protein</fullName>
    </submittedName>
</protein>
<dbReference type="PANTHER" id="PTHR22916">
    <property type="entry name" value="GLYCOSYLTRANSFERASE"/>
    <property type="match status" value="1"/>
</dbReference>
<dbReference type="GO" id="GO:0016757">
    <property type="term" value="F:glycosyltransferase activity"/>
    <property type="evidence" value="ECO:0007669"/>
    <property type="project" value="UniProtKB-KW"/>
</dbReference>